<proteinExistence type="predicted"/>
<sequence length="248" mass="26556">MDSPVEVSNEPGPGDCVRACVSLAPGDEEKTGRAGRSRSSLGLPYIQTRSYRNHSTSSLPSSTSTASSSTFANSTALPLSITNVTHANKRDNRSHSDDAIYWVMIYSNDDSIARPVIISPNGIALAHTDAKGSYILMAVWAGRIHNFSVEARHIGRVTMSVALVDVVGDKRMPQASYVQAVAASQYPVTAVRGERIADLVFNISAATIAIIISFGIGGVTDTDSLKRQIKFPVPLIIGFCCQFIIMPV</sequence>
<name>A0A8S3YNT3_9EUPU</name>
<accession>A0A8S3YNT3</accession>
<keyword evidence="2" id="KW-0472">Membrane</keyword>
<keyword evidence="2" id="KW-0812">Transmembrane</keyword>
<evidence type="ECO:0000313" key="4">
    <source>
        <dbReference type="Proteomes" id="UP000678393"/>
    </source>
</evidence>
<gene>
    <name evidence="3" type="ORF">CUNI_LOCUS4001</name>
</gene>
<dbReference type="EMBL" id="CAJHNH020000555">
    <property type="protein sequence ID" value="CAG5118443.1"/>
    <property type="molecule type" value="Genomic_DNA"/>
</dbReference>
<feature type="region of interest" description="Disordered" evidence="1">
    <location>
        <begin position="51"/>
        <end position="70"/>
    </location>
</feature>
<dbReference type="OrthoDB" id="6159016at2759"/>
<organism evidence="3 4">
    <name type="scientific">Candidula unifasciata</name>
    <dbReference type="NCBI Taxonomy" id="100452"/>
    <lineage>
        <taxon>Eukaryota</taxon>
        <taxon>Metazoa</taxon>
        <taxon>Spiralia</taxon>
        <taxon>Lophotrochozoa</taxon>
        <taxon>Mollusca</taxon>
        <taxon>Gastropoda</taxon>
        <taxon>Heterobranchia</taxon>
        <taxon>Euthyneura</taxon>
        <taxon>Panpulmonata</taxon>
        <taxon>Eupulmonata</taxon>
        <taxon>Stylommatophora</taxon>
        <taxon>Helicina</taxon>
        <taxon>Helicoidea</taxon>
        <taxon>Geomitridae</taxon>
        <taxon>Candidula</taxon>
    </lineage>
</organism>
<evidence type="ECO:0000313" key="3">
    <source>
        <dbReference type="EMBL" id="CAG5118443.1"/>
    </source>
</evidence>
<evidence type="ECO:0000256" key="1">
    <source>
        <dbReference type="SAM" id="MobiDB-lite"/>
    </source>
</evidence>
<reference evidence="3" key="1">
    <citation type="submission" date="2021-04" db="EMBL/GenBank/DDBJ databases">
        <authorList>
            <consortium name="Molecular Ecology Group"/>
        </authorList>
    </citation>
    <scope>NUCLEOTIDE SEQUENCE</scope>
</reference>
<dbReference type="AlphaFoldDB" id="A0A8S3YNT3"/>
<comment type="caution">
    <text evidence="3">The sequence shown here is derived from an EMBL/GenBank/DDBJ whole genome shotgun (WGS) entry which is preliminary data.</text>
</comment>
<feature type="non-terminal residue" evidence="3">
    <location>
        <position position="1"/>
    </location>
</feature>
<feature type="transmembrane region" description="Helical" evidence="2">
    <location>
        <begin position="199"/>
        <end position="219"/>
    </location>
</feature>
<dbReference type="InterPro" id="IPR038770">
    <property type="entry name" value="Na+/solute_symporter_sf"/>
</dbReference>
<keyword evidence="4" id="KW-1185">Reference proteome</keyword>
<keyword evidence="2" id="KW-1133">Transmembrane helix</keyword>
<dbReference type="Gene3D" id="1.20.1530.20">
    <property type="match status" value="1"/>
</dbReference>
<evidence type="ECO:0000256" key="2">
    <source>
        <dbReference type="SAM" id="Phobius"/>
    </source>
</evidence>
<protein>
    <submittedName>
        <fullName evidence="3">Uncharacterized protein</fullName>
    </submittedName>
</protein>
<dbReference type="Proteomes" id="UP000678393">
    <property type="component" value="Unassembled WGS sequence"/>
</dbReference>
<feature type="compositionally biased region" description="Low complexity" evidence="1">
    <location>
        <begin position="55"/>
        <end position="70"/>
    </location>
</feature>